<keyword evidence="1" id="KW-0472">Membrane</keyword>
<reference evidence="2 3" key="1">
    <citation type="journal article" date="2014" name="BMC Genomics">
        <title>Genome sequencing of four Aureobasidium pullulans varieties: biotechnological potential, stress tolerance, and description of new species.</title>
        <authorList>
            <person name="Gostin Ar C."/>
            <person name="Ohm R.A."/>
            <person name="Kogej T."/>
            <person name="Sonjak S."/>
            <person name="Turk M."/>
            <person name="Zajc J."/>
            <person name="Zalar P."/>
            <person name="Grube M."/>
            <person name="Sun H."/>
            <person name="Han J."/>
            <person name="Sharma A."/>
            <person name="Chiniquy J."/>
            <person name="Ngan C.Y."/>
            <person name="Lipzen A."/>
            <person name="Barry K."/>
            <person name="Grigoriev I.V."/>
            <person name="Gunde-Cimerman N."/>
        </authorList>
    </citation>
    <scope>NUCLEOTIDE SEQUENCE [LARGE SCALE GENOMIC DNA]</scope>
    <source>
        <strain evidence="2 3">CBS 147.97</strain>
    </source>
</reference>
<organism evidence="2 3">
    <name type="scientific">Aureobasidium namibiae CBS 147.97</name>
    <dbReference type="NCBI Taxonomy" id="1043004"/>
    <lineage>
        <taxon>Eukaryota</taxon>
        <taxon>Fungi</taxon>
        <taxon>Dikarya</taxon>
        <taxon>Ascomycota</taxon>
        <taxon>Pezizomycotina</taxon>
        <taxon>Dothideomycetes</taxon>
        <taxon>Dothideomycetidae</taxon>
        <taxon>Dothideales</taxon>
        <taxon>Saccotheciaceae</taxon>
        <taxon>Aureobasidium</taxon>
    </lineage>
</organism>
<proteinExistence type="predicted"/>
<evidence type="ECO:0000313" key="2">
    <source>
        <dbReference type="EMBL" id="KEQ75553.1"/>
    </source>
</evidence>
<dbReference type="GeneID" id="25409579"/>
<dbReference type="EMBL" id="KL584705">
    <property type="protein sequence ID" value="KEQ75553.1"/>
    <property type="molecule type" value="Genomic_DNA"/>
</dbReference>
<dbReference type="OrthoDB" id="4502894at2759"/>
<dbReference type="RefSeq" id="XP_013429541.1">
    <property type="nucleotide sequence ID" value="XM_013574087.1"/>
</dbReference>
<dbReference type="Proteomes" id="UP000027730">
    <property type="component" value="Unassembled WGS sequence"/>
</dbReference>
<feature type="transmembrane region" description="Helical" evidence="1">
    <location>
        <begin position="40"/>
        <end position="63"/>
    </location>
</feature>
<keyword evidence="3" id="KW-1185">Reference proteome</keyword>
<dbReference type="HOGENOM" id="CLU_127248_0_0_1"/>
<evidence type="ECO:0000256" key="1">
    <source>
        <dbReference type="SAM" id="Phobius"/>
    </source>
</evidence>
<feature type="transmembrane region" description="Helical" evidence="1">
    <location>
        <begin position="12"/>
        <end position="34"/>
    </location>
</feature>
<sequence length="188" mass="20950">MNQYVASSLTALYYLIYPLYFLLCFIALTAKALLSPITALLLFLLQPLVLFAHLLVTCALVPLRLLQKFEVILPQLFARYPTCSSINMLTIAKTLYIYLGVASITGISCGLLLHFVYSFLHSNLHLASEPVVRGPTSKQYRASPRRKDMYHSDPMFSPALSVTSVLDTPGAGRYGLLAQTIHEEDSDF</sequence>
<feature type="transmembrane region" description="Helical" evidence="1">
    <location>
        <begin position="95"/>
        <end position="120"/>
    </location>
</feature>
<accession>A0A074WQY6</accession>
<protein>
    <submittedName>
        <fullName evidence="2">Uncharacterized protein</fullName>
    </submittedName>
</protein>
<keyword evidence="1" id="KW-1133">Transmembrane helix</keyword>
<name>A0A074WQY6_9PEZI</name>
<gene>
    <name evidence="2" type="ORF">M436DRAFT_41567</name>
</gene>
<dbReference type="AlphaFoldDB" id="A0A074WQY6"/>
<evidence type="ECO:0000313" key="3">
    <source>
        <dbReference type="Proteomes" id="UP000027730"/>
    </source>
</evidence>
<keyword evidence="1" id="KW-0812">Transmembrane</keyword>